<dbReference type="Pfam" id="PF04519">
    <property type="entry name" value="Bactofilin"/>
    <property type="match status" value="1"/>
</dbReference>
<organism evidence="3 4">
    <name type="scientific">Fulvivirga sediminis</name>
    <dbReference type="NCBI Taxonomy" id="2803949"/>
    <lineage>
        <taxon>Bacteria</taxon>
        <taxon>Pseudomonadati</taxon>
        <taxon>Bacteroidota</taxon>
        <taxon>Cytophagia</taxon>
        <taxon>Cytophagales</taxon>
        <taxon>Fulvivirgaceae</taxon>
        <taxon>Fulvivirga</taxon>
    </lineage>
</organism>
<sequence length="153" mass="16342">MFNKNNQVKGREDKSSQEFINSNNIIGKGSTFSGNIETYGNLRVEGRIIGDVRSKSKVAVGQSAVIEGNILSQVAEIEGEVNGSVEVSDLLVLKPNCTIKGDIITNKLVVEAGAKFDGKCNMGQAVKKIEFEHSSNNNSTSSSSTQKAESSSK</sequence>
<proteinExistence type="inferred from homology"/>
<name>A0A937F9R5_9BACT</name>
<gene>
    <name evidence="3" type="ORF">JL102_12180</name>
</gene>
<keyword evidence="4" id="KW-1185">Reference proteome</keyword>
<feature type="compositionally biased region" description="Low complexity" evidence="2">
    <location>
        <begin position="134"/>
        <end position="153"/>
    </location>
</feature>
<dbReference type="PANTHER" id="PTHR35024:SF4">
    <property type="entry name" value="POLYMER-FORMING CYTOSKELETAL PROTEIN"/>
    <property type="match status" value="1"/>
</dbReference>
<evidence type="ECO:0000256" key="2">
    <source>
        <dbReference type="SAM" id="MobiDB-lite"/>
    </source>
</evidence>
<evidence type="ECO:0000256" key="1">
    <source>
        <dbReference type="ARBA" id="ARBA00044755"/>
    </source>
</evidence>
<dbReference type="EMBL" id="JAESIY010000006">
    <property type="protein sequence ID" value="MBL3656895.1"/>
    <property type="molecule type" value="Genomic_DNA"/>
</dbReference>
<comment type="similarity">
    <text evidence="1">Belongs to the bactofilin family.</text>
</comment>
<dbReference type="InterPro" id="IPR007607">
    <property type="entry name" value="BacA/B"/>
</dbReference>
<dbReference type="AlphaFoldDB" id="A0A937F9R5"/>
<feature type="region of interest" description="Disordered" evidence="2">
    <location>
        <begin position="131"/>
        <end position="153"/>
    </location>
</feature>
<comment type="caution">
    <text evidence="3">The sequence shown here is derived from an EMBL/GenBank/DDBJ whole genome shotgun (WGS) entry which is preliminary data.</text>
</comment>
<evidence type="ECO:0000313" key="3">
    <source>
        <dbReference type="EMBL" id="MBL3656895.1"/>
    </source>
</evidence>
<evidence type="ECO:0000313" key="4">
    <source>
        <dbReference type="Proteomes" id="UP000659388"/>
    </source>
</evidence>
<accession>A0A937F9R5</accession>
<reference evidence="3" key="1">
    <citation type="submission" date="2021-01" db="EMBL/GenBank/DDBJ databases">
        <title>Fulvivirga kasyanovii gen. nov., sp nov., a novel member of the phylum Bacteroidetes isolated from seawater in a mussel farm.</title>
        <authorList>
            <person name="Zhao L.-H."/>
            <person name="Wang Z.-J."/>
        </authorList>
    </citation>
    <scope>NUCLEOTIDE SEQUENCE</scope>
    <source>
        <strain evidence="3">2943</strain>
    </source>
</reference>
<dbReference type="Proteomes" id="UP000659388">
    <property type="component" value="Unassembled WGS sequence"/>
</dbReference>
<dbReference type="Gene3D" id="2.160.10.10">
    <property type="entry name" value="Hexapeptide repeat proteins"/>
    <property type="match status" value="1"/>
</dbReference>
<dbReference type="RefSeq" id="WP_202244691.1">
    <property type="nucleotide sequence ID" value="NZ_JAESIY010000006.1"/>
</dbReference>
<dbReference type="PANTHER" id="PTHR35024">
    <property type="entry name" value="HYPOTHETICAL CYTOSOLIC PROTEIN"/>
    <property type="match status" value="1"/>
</dbReference>
<protein>
    <submittedName>
        <fullName evidence="3">Polymer-forming cytoskeletal protein</fullName>
    </submittedName>
</protein>